<dbReference type="AlphaFoldDB" id="A0A1G7T421"/>
<keyword evidence="2" id="KW-1185">Reference proteome</keyword>
<dbReference type="Proteomes" id="UP000199705">
    <property type="component" value="Unassembled WGS sequence"/>
</dbReference>
<dbReference type="Gene3D" id="2.30.110.10">
    <property type="entry name" value="Electron Transport, Fmn-binding Protein, Chain A"/>
    <property type="match status" value="1"/>
</dbReference>
<gene>
    <name evidence="1" type="ORF">SAMN05192573_10321</name>
</gene>
<proteinExistence type="predicted"/>
<dbReference type="PANTHER" id="PTHR34071:SF2">
    <property type="entry name" value="FLAVIN-NUCLEOTIDE-BINDING PROTEIN"/>
    <property type="match status" value="1"/>
</dbReference>
<dbReference type="PANTHER" id="PTHR34071">
    <property type="entry name" value="5-NITROIMIDAZOLE ANTIBIOTICS RESISTANCE PROTEIN, NIMA-FAMILY-RELATED PROTEIN-RELATED"/>
    <property type="match status" value="1"/>
</dbReference>
<name>A0A1G7T421_9SPHI</name>
<dbReference type="GeneID" id="91136386"/>
<organism evidence="1 2">
    <name type="scientific">Mucilaginibacter gossypii</name>
    <dbReference type="NCBI Taxonomy" id="551996"/>
    <lineage>
        <taxon>Bacteria</taxon>
        <taxon>Pseudomonadati</taxon>
        <taxon>Bacteroidota</taxon>
        <taxon>Sphingobacteriia</taxon>
        <taxon>Sphingobacteriales</taxon>
        <taxon>Sphingobacteriaceae</taxon>
        <taxon>Mucilaginibacter</taxon>
    </lineage>
</organism>
<dbReference type="SUPFAM" id="SSF50475">
    <property type="entry name" value="FMN-binding split barrel"/>
    <property type="match status" value="1"/>
</dbReference>
<reference evidence="2" key="1">
    <citation type="submission" date="2016-10" db="EMBL/GenBank/DDBJ databases">
        <authorList>
            <person name="Varghese N."/>
            <person name="Submissions S."/>
        </authorList>
    </citation>
    <scope>NUCLEOTIDE SEQUENCE [LARGE SCALE GENOMIC DNA]</scope>
    <source>
        <strain evidence="2">Gh-67</strain>
    </source>
</reference>
<dbReference type="InterPro" id="IPR024747">
    <property type="entry name" value="Pyridox_Oxase-rel"/>
</dbReference>
<dbReference type="EMBL" id="FNCG01000003">
    <property type="protein sequence ID" value="SDG29978.1"/>
    <property type="molecule type" value="Genomic_DNA"/>
</dbReference>
<evidence type="ECO:0008006" key="3">
    <source>
        <dbReference type="Google" id="ProtNLM"/>
    </source>
</evidence>
<evidence type="ECO:0000313" key="2">
    <source>
        <dbReference type="Proteomes" id="UP000199705"/>
    </source>
</evidence>
<accession>A0A1G7T421</accession>
<protein>
    <recommendedName>
        <fullName evidence="3">Pyridoxamine 5'-phosphate oxidase family protein</fullName>
    </recommendedName>
</protein>
<evidence type="ECO:0000313" key="1">
    <source>
        <dbReference type="EMBL" id="SDG29978.1"/>
    </source>
</evidence>
<sequence>MLGKLEQPEIEALLSRQVIGRLGCHAQGTTYIVPVNYVYKNGVIYAHSGPGKKIEMMRKNPKVCFEVDDIKNIFSWKSVIAWGTFEEITDIAEQEQTMQLLIHRVMPLVEHATDHPSHGITANEYDIGDKIDLIVYKIRIDKVTGRFEHH</sequence>
<dbReference type="InterPro" id="IPR012349">
    <property type="entry name" value="Split_barrel_FMN-bd"/>
</dbReference>
<dbReference type="Pfam" id="PF12900">
    <property type="entry name" value="Pyridox_ox_2"/>
    <property type="match status" value="1"/>
</dbReference>
<dbReference type="RefSeq" id="WP_090525181.1">
    <property type="nucleotide sequence ID" value="NZ_FNCG01000003.1"/>
</dbReference>